<sequence length="393" mass="44341">MRQAALFRVLLLLAGFLAFAAAWTKEDHEIFRLREEIIATEGVNVTFYDFLGVKPSASHVEITKAFRRKSKQLHPDKAKRSFIASRAKPPRTSSGKKKDGVHVSKRPSDREIQKVVKHATERYARLGIVHDVLKGPGRERYDHFLNNGFPIWKGSGYYYSRFRPGLGTVLIGLFLAFGGAAHYLALILSWKRQVEFVDRYIRHARRAAWGDELGIQGIGNLSNYNDNASTTAAAENGEEHVVLNRKQKRMMEKENRKESKKAKKEGSSGTATPTNVVTSVGDRKRVVAENGKVLIVDAIGNVFLEEETEDGEKEEFFLDINEIHRPTMRDTFAYRLPQWLYRKLVGRSVQDTPSQAQDPVDDEVTTSAEPEADSVSTPDVSSKKARKRRGKNA</sequence>
<comment type="subcellular location">
    <subcellularLocation>
        <location evidence="5">Endomembrane system</location>
        <topology evidence="5">Single-pass membrane protein</topology>
    </subcellularLocation>
</comment>
<dbReference type="EMBL" id="DS268110">
    <property type="protein sequence ID" value="KMM68318.1"/>
    <property type="molecule type" value="Genomic_DNA"/>
</dbReference>
<feature type="compositionally biased region" description="Polar residues" evidence="6">
    <location>
        <begin position="267"/>
        <end position="277"/>
    </location>
</feature>
<dbReference type="InterPro" id="IPR036869">
    <property type="entry name" value="J_dom_sf"/>
</dbReference>
<feature type="region of interest" description="Disordered" evidence="6">
    <location>
        <begin position="70"/>
        <end position="110"/>
    </location>
</feature>
<keyword evidence="3 7" id="KW-1133">Transmembrane helix</keyword>
<evidence type="ECO:0000313" key="11">
    <source>
        <dbReference type="Proteomes" id="UP000054567"/>
    </source>
</evidence>
<evidence type="ECO:0000256" key="2">
    <source>
        <dbReference type="ARBA" id="ARBA00022729"/>
    </source>
</evidence>
<feature type="transmembrane region" description="Helical" evidence="7">
    <location>
        <begin position="169"/>
        <end position="190"/>
    </location>
</feature>
<feature type="compositionally biased region" description="Basic residues" evidence="6">
    <location>
        <begin position="383"/>
        <end position="393"/>
    </location>
</feature>
<evidence type="ECO:0000313" key="10">
    <source>
        <dbReference type="EMBL" id="KMM68318.1"/>
    </source>
</evidence>
<evidence type="ECO:0000256" key="3">
    <source>
        <dbReference type="ARBA" id="ARBA00022989"/>
    </source>
</evidence>
<proteinExistence type="predicted"/>
<evidence type="ECO:0000256" key="6">
    <source>
        <dbReference type="SAM" id="MobiDB-lite"/>
    </source>
</evidence>
<dbReference type="PROSITE" id="PS50076">
    <property type="entry name" value="DNAJ_2"/>
    <property type="match status" value="1"/>
</dbReference>
<name>A0A0J6FDD8_COCPO</name>
<evidence type="ECO:0000256" key="8">
    <source>
        <dbReference type="SAM" id="SignalP"/>
    </source>
</evidence>
<reference evidence="11" key="3">
    <citation type="journal article" date="2010" name="Genome Res.">
        <title>Population genomic sequencing of Coccidioides fungi reveals recent hybridization and transposon control.</title>
        <authorList>
            <person name="Neafsey D.E."/>
            <person name="Barker B.M."/>
            <person name="Sharpton T.J."/>
            <person name="Stajich J.E."/>
            <person name="Park D.J."/>
            <person name="Whiston E."/>
            <person name="Hung C.-Y."/>
            <person name="McMahan C."/>
            <person name="White J."/>
            <person name="Sykes S."/>
            <person name="Heiman D."/>
            <person name="Young S."/>
            <person name="Zeng Q."/>
            <person name="Abouelleil A."/>
            <person name="Aftuck L."/>
            <person name="Bessette D."/>
            <person name="Brown A."/>
            <person name="FitzGerald M."/>
            <person name="Lui A."/>
            <person name="Macdonald J.P."/>
            <person name="Priest M."/>
            <person name="Orbach M.J."/>
            <person name="Galgiani J.N."/>
            <person name="Kirkland T.N."/>
            <person name="Cole G.T."/>
            <person name="Birren B.W."/>
            <person name="Henn M.R."/>
            <person name="Taylor J.W."/>
            <person name="Rounsley S.D."/>
        </authorList>
    </citation>
    <scope>NUCLEOTIDE SEQUENCE [LARGE SCALE GENOMIC DNA]</scope>
    <source>
        <strain evidence="11">RMSCC 3488</strain>
    </source>
</reference>
<dbReference type="OrthoDB" id="413400at2759"/>
<feature type="domain" description="J" evidence="9">
    <location>
        <begin position="46"/>
        <end position="145"/>
    </location>
</feature>
<dbReference type="Gene3D" id="1.10.287.110">
    <property type="entry name" value="DnaJ domain"/>
    <property type="match status" value="1"/>
</dbReference>
<keyword evidence="2 8" id="KW-0732">Signal</keyword>
<dbReference type="PRINTS" id="PR00625">
    <property type="entry name" value="JDOMAIN"/>
</dbReference>
<gene>
    <name evidence="10" type="ORF">CPAG_04647</name>
</gene>
<dbReference type="Proteomes" id="UP000054567">
    <property type="component" value="Unassembled WGS sequence"/>
</dbReference>
<evidence type="ECO:0000256" key="7">
    <source>
        <dbReference type="SAM" id="Phobius"/>
    </source>
</evidence>
<evidence type="ECO:0000256" key="5">
    <source>
        <dbReference type="ARBA" id="ARBA00037847"/>
    </source>
</evidence>
<evidence type="ECO:0000259" key="9">
    <source>
        <dbReference type="PROSITE" id="PS50076"/>
    </source>
</evidence>
<dbReference type="CDD" id="cd06257">
    <property type="entry name" value="DnaJ"/>
    <property type="match status" value="1"/>
</dbReference>
<dbReference type="AlphaFoldDB" id="A0A0J6FDD8"/>
<evidence type="ECO:0000256" key="1">
    <source>
        <dbReference type="ARBA" id="ARBA00022692"/>
    </source>
</evidence>
<reference evidence="11" key="2">
    <citation type="journal article" date="2009" name="Genome Res.">
        <title>Comparative genomic analyses of the human fungal pathogens Coccidioides and their relatives.</title>
        <authorList>
            <person name="Sharpton T.J."/>
            <person name="Stajich J.E."/>
            <person name="Rounsley S.D."/>
            <person name="Gardner M.J."/>
            <person name="Wortman J.R."/>
            <person name="Jordar V.S."/>
            <person name="Maiti R."/>
            <person name="Kodira C.D."/>
            <person name="Neafsey D.E."/>
            <person name="Zeng Q."/>
            <person name="Hung C.-Y."/>
            <person name="McMahan C."/>
            <person name="Muszewska A."/>
            <person name="Grynberg M."/>
            <person name="Mandel M.A."/>
            <person name="Kellner E.M."/>
            <person name="Barker B.M."/>
            <person name="Galgiani J.N."/>
            <person name="Orbach M.J."/>
            <person name="Kirkland T.N."/>
            <person name="Cole G.T."/>
            <person name="Henn M.R."/>
            <person name="Birren B.W."/>
            <person name="Taylor J.W."/>
        </authorList>
    </citation>
    <scope>NUCLEOTIDE SEQUENCE [LARGE SCALE GENOMIC DNA]</scope>
    <source>
        <strain evidence="11">RMSCC 3488</strain>
    </source>
</reference>
<dbReference type="SUPFAM" id="SSF46565">
    <property type="entry name" value="Chaperone J-domain"/>
    <property type="match status" value="1"/>
</dbReference>
<feature type="compositionally biased region" description="Basic and acidic residues" evidence="6">
    <location>
        <begin position="96"/>
        <end position="110"/>
    </location>
</feature>
<dbReference type="InterPro" id="IPR001623">
    <property type="entry name" value="DnaJ_domain"/>
</dbReference>
<dbReference type="PANTHER" id="PTHR44653:SF2">
    <property type="entry name" value="DNAJ HOMOLOG SUBFAMILY C MEMBER 1"/>
    <property type="match status" value="1"/>
</dbReference>
<dbReference type="VEuPathDB" id="FungiDB:CPAG_04647"/>
<feature type="signal peptide" evidence="8">
    <location>
        <begin position="1"/>
        <end position="22"/>
    </location>
</feature>
<accession>A0A0J6FDD8</accession>
<feature type="chain" id="PRO_5005270989" evidence="8">
    <location>
        <begin position="23"/>
        <end position="393"/>
    </location>
</feature>
<protein>
    <submittedName>
        <fullName evidence="10">Endoplasmic reticulum protein</fullName>
    </submittedName>
</protein>
<feature type="region of interest" description="Disordered" evidence="6">
    <location>
        <begin position="245"/>
        <end position="277"/>
    </location>
</feature>
<dbReference type="PANTHER" id="PTHR44653">
    <property type="entry name" value="DNAJ HOMOLOG SUBFAMILY C MEMBER 1"/>
    <property type="match status" value="1"/>
</dbReference>
<dbReference type="InterPro" id="IPR052606">
    <property type="entry name" value="DnaJ_domain_protein"/>
</dbReference>
<dbReference type="Pfam" id="PF00226">
    <property type="entry name" value="DnaJ"/>
    <property type="match status" value="1"/>
</dbReference>
<dbReference type="SMART" id="SM00271">
    <property type="entry name" value="DnaJ"/>
    <property type="match status" value="1"/>
</dbReference>
<feature type="region of interest" description="Disordered" evidence="6">
    <location>
        <begin position="348"/>
        <end position="393"/>
    </location>
</feature>
<dbReference type="GO" id="GO:0012505">
    <property type="term" value="C:endomembrane system"/>
    <property type="evidence" value="ECO:0007669"/>
    <property type="project" value="UniProtKB-SubCell"/>
</dbReference>
<keyword evidence="1 7" id="KW-0812">Transmembrane</keyword>
<keyword evidence="4 7" id="KW-0472">Membrane</keyword>
<organism evidence="10 11">
    <name type="scientific">Coccidioides posadasii RMSCC 3488</name>
    <dbReference type="NCBI Taxonomy" id="454284"/>
    <lineage>
        <taxon>Eukaryota</taxon>
        <taxon>Fungi</taxon>
        <taxon>Dikarya</taxon>
        <taxon>Ascomycota</taxon>
        <taxon>Pezizomycotina</taxon>
        <taxon>Eurotiomycetes</taxon>
        <taxon>Eurotiomycetidae</taxon>
        <taxon>Onygenales</taxon>
        <taxon>Onygenaceae</taxon>
        <taxon>Coccidioides</taxon>
    </lineage>
</organism>
<evidence type="ECO:0000256" key="4">
    <source>
        <dbReference type="ARBA" id="ARBA00023136"/>
    </source>
</evidence>
<reference evidence="10 11" key="1">
    <citation type="submission" date="2007-06" db="EMBL/GenBank/DDBJ databases">
        <title>The Genome Sequence of Coccidioides posadasii RMSCC_3488.</title>
        <authorList>
            <consortium name="Coccidioides Genome Resources Consortium"/>
            <consortium name="The Broad Institute Genome Sequencing Platform"/>
            <person name="Henn M.R."/>
            <person name="Sykes S."/>
            <person name="Young S."/>
            <person name="Jaffe D."/>
            <person name="Berlin A."/>
            <person name="Alvarez P."/>
            <person name="Butler J."/>
            <person name="Gnerre S."/>
            <person name="Grabherr M."/>
            <person name="Mauceli E."/>
            <person name="Brockman W."/>
            <person name="Kodira C."/>
            <person name="Alvarado L."/>
            <person name="Zeng Q."/>
            <person name="Crawford M."/>
            <person name="Antoine C."/>
            <person name="Devon K."/>
            <person name="Galgiani J."/>
            <person name="Orsborn K."/>
            <person name="Lewis M.L."/>
            <person name="Nusbaum C."/>
            <person name="Galagan J."/>
            <person name="Birren B."/>
        </authorList>
    </citation>
    <scope>NUCLEOTIDE SEQUENCE [LARGE SCALE GENOMIC DNA]</scope>
    <source>
        <strain evidence="10 11">RMSCC 3488</strain>
    </source>
</reference>